<dbReference type="Proteomes" id="UP000615446">
    <property type="component" value="Unassembled WGS sequence"/>
</dbReference>
<reference evidence="1" key="1">
    <citation type="submission" date="2019-10" db="EMBL/GenBank/DDBJ databases">
        <title>Conservation and host-specific expression of non-tandemly repeated heterogenous ribosome RNA gene in arbuscular mycorrhizal fungi.</title>
        <authorList>
            <person name="Maeda T."/>
            <person name="Kobayashi Y."/>
            <person name="Nakagawa T."/>
            <person name="Ezawa T."/>
            <person name="Yamaguchi K."/>
            <person name="Bino T."/>
            <person name="Nishimoto Y."/>
            <person name="Shigenobu S."/>
            <person name="Kawaguchi M."/>
        </authorList>
    </citation>
    <scope>NUCLEOTIDE SEQUENCE</scope>
    <source>
        <strain evidence="1">HR1</strain>
    </source>
</reference>
<name>A0A8H3KYL1_9GLOM</name>
<dbReference type="InterPro" id="IPR036047">
    <property type="entry name" value="F-box-like_dom_sf"/>
</dbReference>
<evidence type="ECO:0000313" key="1">
    <source>
        <dbReference type="EMBL" id="GES78398.1"/>
    </source>
</evidence>
<evidence type="ECO:0000313" key="2">
    <source>
        <dbReference type="Proteomes" id="UP000615446"/>
    </source>
</evidence>
<dbReference type="EMBL" id="BLAL01000037">
    <property type="protein sequence ID" value="GES78398.1"/>
    <property type="molecule type" value="Genomic_DNA"/>
</dbReference>
<organism evidence="1 2">
    <name type="scientific">Rhizophagus clarus</name>
    <dbReference type="NCBI Taxonomy" id="94130"/>
    <lineage>
        <taxon>Eukaryota</taxon>
        <taxon>Fungi</taxon>
        <taxon>Fungi incertae sedis</taxon>
        <taxon>Mucoromycota</taxon>
        <taxon>Glomeromycotina</taxon>
        <taxon>Glomeromycetes</taxon>
        <taxon>Glomerales</taxon>
        <taxon>Glomeraceae</taxon>
        <taxon>Rhizophagus</taxon>
    </lineage>
</organism>
<accession>A0A8H3KYL1</accession>
<comment type="caution">
    <text evidence="1">The sequence shown here is derived from an EMBL/GenBank/DDBJ whole genome shotgun (WGS) entry which is preliminary data.</text>
</comment>
<sequence length="187" mass="21693">MSSITLPNELLIGIFTKLFHESSIKQFLNLRTICKKWNQIIPVVFIDEIKSFYEDKLKCRVISLYNGIPFLVQSSYTINFSSYNPLTQTFLLKFIDKNCNVPSILKHDLSSSNIYLYNLHTSKLVLIDKIIDDEYTGKNNRICTNIKNYDNDDVNKVNLEDERIYIEGILVHGNLLSNILSCDLIME</sequence>
<proteinExistence type="predicted"/>
<evidence type="ECO:0008006" key="3">
    <source>
        <dbReference type="Google" id="ProtNLM"/>
    </source>
</evidence>
<gene>
    <name evidence="1" type="ORF">RCL2_000570200</name>
</gene>
<dbReference type="CDD" id="cd09917">
    <property type="entry name" value="F-box_SF"/>
    <property type="match status" value="1"/>
</dbReference>
<dbReference type="AlphaFoldDB" id="A0A8H3KYL1"/>
<dbReference type="OrthoDB" id="2310880at2759"/>
<protein>
    <recommendedName>
        <fullName evidence="3">F-box domain-containing protein</fullName>
    </recommendedName>
</protein>
<dbReference type="SUPFAM" id="SSF81383">
    <property type="entry name" value="F-box domain"/>
    <property type="match status" value="1"/>
</dbReference>